<evidence type="ECO:0000313" key="1">
    <source>
        <dbReference type="EMBL" id="KAF7824197.1"/>
    </source>
</evidence>
<reference evidence="1" key="1">
    <citation type="submission" date="2020-09" db="EMBL/GenBank/DDBJ databases">
        <title>Genome-Enabled Discovery of Anthraquinone Biosynthesis in Senna tora.</title>
        <authorList>
            <person name="Kang S.-H."/>
            <person name="Pandey R.P."/>
            <person name="Lee C.-M."/>
            <person name="Sim J.-S."/>
            <person name="Jeong J.-T."/>
            <person name="Choi B.-S."/>
            <person name="Jung M."/>
            <person name="Ginzburg D."/>
            <person name="Zhao K."/>
            <person name="Won S.Y."/>
            <person name="Oh T.-J."/>
            <person name="Yu Y."/>
            <person name="Kim N.-H."/>
            <person name="Lee O.R."/>
            <person name="Lee T.-H."/>
            <person name="Bashyal P."/>
            <person name="Kim T.-S."/>
            <person name="Lee W.-H."/>
            <person name="Kawkins C."/>
            <person name="Kim C.-K."/>
            <person name="Kim J.S."/>
            <person name="Ahn B.O."/>
            <person name="Rhee S.Y."/>
            <person name="Sohng J.K."/>
        </authorList>
    </citation>
    <scope>NUCLEOTIDE SEQUENCE</scope>
    <source>
        <tissue evidence="1">Leaf</tissue>
    </source>
</reference>
<gene>
    <name evidence="1" type="ORF">G2W53_022341</name>
</gene>
<dbReference type="AlphaFoldDB" id="A0A834WIN5"/>
<comment type="caution">
    <text evidence="1">The sequence shown here is derived from an EMBL/GenBank/DDBJ whole genome shotgun (WGS) entry which is preliminary data.</text>
</comment>
<proteinExistence type="predicted"/>
<dbReference type="EMBL" id="JAAIUW010000007">
    <property type="protein sequence ID" value="KAF7824197.1"/>
    <property type="molecule type" value="Genomic_DNA"/>
</dbReference>
<protein>
    <submittedName>
        <fullName evidence="1">Uncharacterized protein</fullName>
    </submittedName>
</protein>
<dbReference type="Proteomes" id="UP000634136">
    <property type="component" value="Unassembled WGS sequence"/>
</dbReference>
<organism evidence="1 2">
    <name type="scientific">Senna tora</name>
    <dbReference type="NCBI Taxonomy" id="362788"/>
    <lineage>
        <taxon>Eukaryota</taxon>
        <taxon>Viridiplantae</taxon>
        <taxon>Streptophyta</taxon>
        <taxon>Embryophyta</taxon>
        <taxon>Tracheophyta</taxon>
        <taxon>Spermatophyta</taxon>
        <taxon>Magnoliopsida</taxon>
        <taxon>eudicotyledons</taxon>
        <taxon>Gunneridae</taxon>
        <taxon>Pentapetalae</taxon>
        <taxon>rosids</taxon>
        <taxon>fabids</taxon>
        <taxon>Fabales</taxon>
        <taxon>Fabaceae</taxon>
        <taxon>Caesalpinioideae</taxon>
        <taxon>Cassia clade</taxon>
        <taxon>Senna</taxon>
    </lineage>
</organism>
<name>A0A834WIN5_9FABA</name>
<sequence length="102" mass="10668">MCRLLCGHLSTVLRKLILEMRIVKTISLLLTIYCNSSSAARNDKREAPSMGMVAAAAEASADAGPGAGAGASVTEAMATDMEAAATTRTAQEIFFISMARDN</sequence>
<evidence type="ECO:0000313" key="2">
    <source>
        <dbReference type="Proteomes" id="UP000634136"/>
    </source>
</evidence>
<accession>A0A834WIN5</accession>
<keyword evidence="2" id="KW-1185">Reference proteome</keyword>